<keyword evidence="4" id="KW-1185">Reference proteome</keyword>
<sequence>MEVIQHADDPEEHRLADTSKQPSENILHKLTRDELLCIIDLLDLHDSFWLSQTCKAFRLLATQDWDREFSLLDKE</sequence>
<evidence type="ECO:0000259" key="2">
    <source>
        <dbReference type="Pfam" id="PF00646"/>
    </source>
</evidence>
<proteinExistence type="predicted"/>
<evidence type="ECO:0000313" key="4">
    <source>
        <dbReference type="Proteomes" id="UP000639643"/>
    </source>
</evidence>
<protein>
    <submittedName>
        <fullName evidence="3">F-box domain containing protein</fullName>
    </submittedName>
</protein>
<dbReference type="AlphaFoldDB" id="A0A8H6MPM3"/>
<evidence type="ECO:0000313" key="3">
    <source>
        <dbReference type="EMBL" id="KAF6804289.1"/>
    </source>
</evidence>
<dbReference type="EMBL" id="WIGM01001143">
    <property type="protein sequence ID" value="KAF6804289.1"/>
    <property type="molecule type" value="Genomic_DNA"/>
</dbReference>
<reference evidence="3" key="1">
    <citation type="journal article" date="2020" name="Phytopathology">
        <title>Genome Sequence Resources of Colletotrichum truncatum, C. plurivorum, C. musicola, and C. sojae: Four Species Pathogenic to Soybean (Glycine max).</title>
        <authorList>
            <person name="Rogerio F."/>
            <person name="Boufleur T.R."/>
            <person name="Ciampi-Guillardi M."/>
            <person name="Sukno S.A."/>
            <person name="Thon M.R."/>
            <person name="Massola Junior N.S."/>
            <person name="Baroncelli R."/>
        </authorList>
    </citation>
    <scope>NUCLEOTIDE SEQUENCE</scope>
    <source>
        <strain evidence="3">LFN0074</strain>
    </source>
</reference>
<evidence type="ECO:0000256" key="1">
    <source>
        <dbReference type="SAM" id="MobiDB-lite"/>
    </source>
</evidence>
<feature type="region of interest" description="Disordered" evidence="1">
    <location>
        <begin position="1"/>
        <end position="20"/>
    </location>
</feature>
<dbReference type="SUPFAM" id="SSF81383">
    <property type="entry name" value="F-box domain"/>
    <property type="match status" value="1"/>
</dbReference>
<dbReference type="InterPro" id="IPR036047">
    <property type="entry name" value="F-box-like_dom_sf"/>
</dbReference>
<feature type="compositionally biased region" description="Basic and acidic residues" evidence="1">
    <location>
        <begin position="1"/>
        <end position="17"/>
    </location>
</feature>
<dbReference type="Pfam" id="PF00646">
    <property type="entry name" value="F-box"/>
    <property type="match status" value="1"/>
</dbReference>
<name>A0A8H6MPM3_9PEZI</name>
<organism evidence="3 4">
    <name type="scientific">Colletotrichum musicola</name>
    <dbReference type="NCBI Taxonomy" id="2175873"/>
    <lineage>
        <taxon>Eukaryota</taxon>
        <taxon>Fungi</taxon>
        <taxon>Dikarya</taxon>
        <taxon>Ascomycota</taxon>
        <taxon>Pezizomycotina</taxon>
        <taxon>Sordariomycetes</taxon>
        <taxon>Hypocreomycetidae</taxon>
        <taxon>Glomerellales</taxon>
        <taxon>Glomerellaceae</taxon>
        <taxon>Colletotrichum</taxon>
        <taxon>Colletotrichum orchidearum species complex</taxon>
    </lineage>
</organism>
<dbReference type="InterPro" id="IPR001810">
    <property type="entry name" value="F-box_dom"/>
</dbReference>
<gene>
    <name evidence="3" type="ORF">CMUS01_14887</name>
</gene>
<accession>A0A8H6MPM3</accession>
<comment type="caution">
    <text evidence="3">The sequence shown here is derived from an EMBL/GenBank/DDBJ whole genome shotgun (WGS) entry which is preliminary data.</text>
</comment>
<dbReference type="Proteomes" id="UP000639643">
    <property type="component" value="Unassembled WGS sequence"/>
</dbReference>
<feature type="domain" description="F-box" evidence="2">
    <location>
        <begin position="28"/>
        <end position="62"/>
    </location>
</feature>